<comment type="pathway">
    <text evidence="2">Mycotoxin biosynthesis.</text>
</comment>
<reference evidence="11" key="1">
    <citation type="journal article" date="2020" name="Phytopathology">
        <title>Genome sequence of the chestnut blight fungus Cryphonectria parasitica EP155: A fundamental resource for an archetypical invasive plant pathogen.</title>
        <authorList>
            <person name="Crouch J.A."/>
            <person name="Dawe A."/>
            <person name="Aerts A."/>
            <person name="Barry K."/>
            <person name="Churchill A.C.L."/>
            <person name="Grimwood J."/>
            <person name="Hillman B."/>
            <person name="Milgroom M.G."/>
            <person name="Pangilinan J."/>
            <person name="Smith M."/>
            <person name="Salamov A."/>
            <person name="Schmutz J."/>
            <person name="Yadav J."/>
            <person name="Grigoriev I.V."/>
            <person name="Nuss D."/>
        </authorList>
    </citation>
    <scope>NUCLEOTIDE SEQUENCE</scope>
    <source>
        <strain evidence="11">EP155</strain>
    </source>
</reference>
<evidence type="ECO:0000256" key="6">
    <source>
        <dbReference type="ARBA" id="ARBA00023026"/>
    </source>
</evidence>
<dbReference type="GO" id="GO:0016491">
    <property type="term" value="F:oxidoreductase activity"/>
    <property type="evidence" value="ECO:0007669"/>
    <property type="project" value="UniProtKB-KW"/>
</dbReference>
<gene>
    <name evidence="11" type="ORF">M406DRAFT_265997</name>
</gene>
<comment type="caution">
    <text evidence="11">The sequence shown here is derived from an EMBL/GenBank/DDBJ whole genome shotgun (WGS) entry which is preliminary data.</text>
</comment>
<dbReference type="AlphaFoldDB" id="A0A9P4XVT0"/>
<dbReference type="Pfam" id="PF11807">
    <property type="entry name" value="UstYa"/>
    <property type="match status" value="1"/>
</dbReference>
<protein>
    <recommendedName>
        <fullName evidence="13">Oxidase ustYa</fullName>
    </recommendedName>
</protein>
<keyword evidence="3" id="KW-0812">Transmembrane</keyword>
<comment type="subcellular location">
    <subcellularLocation>
        <location evidence="1">Membrane</location>
        <topology evidence="1">Single-pass membrane protein</topology>
    </subcellularLocation>
</comment>
<proteinExistence type="inferred from homology"/>
<keyword evidence="12" id="KW-1185">Reference proteome</keyword>
<dbReference type="GO" id="GO:0043386">
    <property type="term" value="P:mycotoxin biosynthetic process"/>
    <property type="evidence" value="ECO:0007669"/>
    <property type="project" value="InterPro"/>
</dbReference>
<dbReference type="Proteomes" id="UP000803844">
    <property type="component" value="Unassembled WGS sequence"/>
</dbReference>
<evidence type="ECO:0000256" key="4">
    <source>
        <dbReference type="ARBA" id="ARBA00022989"/>
    </source>
</evidence>
<evidence type="ECO:0000256" key="7">
    <source>
        <dbReference type="ARBA" id="ARBA00023136"/>
    </source>
</evidence>
<feature type="region of interest" description="Disordered" evidence="10">
    <location>
        <begin position="156"/>
        <end position="179"/>
    </location>
</feature>
<evidence type="ECO:0000256" key="5">
    <source>
        <dbReference type="ARBA" id="ARBA00023002"/>
    </source>
</evidence>
<keyword evidence="7" id="KW-0472">Membrane</keyword>
<dbReference type="GO" id="GO:0016020">
    <property type="term" value="C:membrane"/>
    <property type="evidence" value="ECO:0007669"/>
    <property type="project" value="UniProtKB-SubCell"/>
</dbReference>
<evidence type="ECO:0000256" key="10">
    <source>
        <dbReference type="SAM" id="MobiDB-lite"/>
    </source>
</evidence>
<keyword evidence="8" id="KW-0325">Glycoprotein</keyword>
<evidence type="ECO:0008006" key="13">
    <source>
        <dbReference type="Google" id="ProtNLM"/>
    </source>
</evidence>
<dbReference type="EMBL" id="MU032351">
    <property type="protein sequence ID" value="KAF3761727.1"/>
    <property type="molecule type" value="Genomic_DNA"/>
</dbReference>
<comment type="similarity">
    <text evidence="9">Belongs to the ustYa family.</text>
</comment>
<organism evidence="11 12">
    <name type="scientific">Cryphonectria parasitica (strain ATCC 38755 / EP155)</name>
    <dbReference type="NCBI Taxonomy" id="660469"/>
    <lineage>
        <taxon>Eukaryota</taxon>
        <taxon>Fungi</taxon>
        <taxon>Dikarya</taxon>
        <taxon>Ascomycota</taxon>
        <taxon>Pezizomycotina</taxon>
        <taxon>Sordariomycetes</taxon>
        <taxon>Sordariomycetidae</taxon>
        <taxon>Diaporthales</taxon>
        <taxon>Cryphonectriaceae</taxon>
        <taxon>Cryphonectria-Endothia species complex</taxon>
        <taxon>Cryphonectria</taxon>
    </lineage>
</organism>
<evidence type="ECO:0000256" key="1">
    <source>
        <dbReference type="ARBA" id="ARBA00004167"/>
    </source>
</evidence>
<feature type="non-terminal residue" evidence="11">
    <location>
        <position position="1"/>
    </location>
</feature>
<evidence type="ECO:0000256" key="2">
    <source>
        <dbReference type="ARBA" id="ARBA00004685"/>
    </source>
</evidence>
<keyword evidence="4" id="KW-1133">Transmembrane helix</keyword>
<keyword evidence="6" id="KW-0843">Virulence</keyword>
<evidence type="ECO:0000256" key="3">
    <source>
        <dbReference type="ARBA" id="ARBA00022692"/>
    </source>
</evidence>
<dbReference type="PANTHER" id="PTHR33365">
    <property type="entry name" value="YALI0B05434P"/>
    <property type="match status" value="1"/>
</dbReference>
<evidence type="ECO:0000256" key="8">
    <source>
        <dbReference type="ARBA" id="ARBA00023180"/>
    </source>
</evidence>
<dbReference type="GeneID" id="63834906"/>
<evidence type="ECO:0000256" key="9">
    <source>
        <dbReference type="ARBA" id="ARBA00035112"/>
    </source>
</evidence>
<dbReference type="InterPro" id="IPR021765">
    <property type="entry name" value="UstYa-like"/>
</dbReference>
<dbReference type="OrthoDB" id="3687641at2759"/>
<dbReference type="RefSeq" id="XP_040772706.1">
    <property type="nucleotide sequence ID" value="XM_040917777.1"/>
</dbReference>
<name>A0A9P4XVT0_CRYP1</name>
<dbReference type="PANTHER" id="PTHR33365:SF11">
    <property type="entry name" value="TAT PATHWAY SIGNAL SEQUENCE"/>
    <property type="match status" value="1"/>
</dbReference>
<keyword evidence="5" id="KW-0560">Oxidoreductase</keyword>
<accession>A0A9P4XVT0</accession>
<evidence type="ECO:0000313" key="11">
    <source>
        <dbReference type="EMBL" id="KAF3761727.1"/>
    </source>
</evidence>
<sequence length="179" mass="20124">YDSLVTFQPHKFYGGPPSNETNEMWTRLSPPGDGIVELPNEFTAHLPASLPSPHNPSTHKVYGVSMFHQLHCLNFLRFAYYPDSVEGMQPWEVVAHRDHCLDFIRQAIMCNGDSTFEPLTAVGINGMGAIHQCRNFERIFSWAYDHRSDKVNGSGYKGGVVTHTPGHRNSFGDGMEDDK</sequence>
<evidence type="ECO:0000313" key="12">
    <source>
        <dbReference type="Proteomes" id="UP000803844"/>
    </source>
</evidence>